<feature type="region of interest" description="Disordered" evidence="1">
    <location>
        <begin position="1"/>
        <end position="32"/>
    </location>
</feature>
<proteinExistence type="predicted"/>
<dbReference type="AlphaFoldDB" id="A0A2P2R3R0"/>
<organism evidence="2">
    <name type="scientific">Rhizophora mucronata</name>
    <name type="common">Asiatic mangrove</name>
    <dbReference type="NCBI Taxonomy" id="61149"/>
    <lineage>
        <taxon>Eukaryota</taxon>
        <taxon>Viridiplantae</taxon>
        <taxon>Streptophyta</taxon>
        <taxon>Embryophyta</taxon>
        <taxon>Tracheophyta</taxon>
        <taxon>Spermatophyta</taxon>
        <taxon>Magnoliopsida</taxon>
        <taxon>eudicotyledons</taxon>
        <taxon>Gunneridae</taxon>
        <taxon>Pentapetalae</taxon>
        <taxon>rosids</taxon>
        <taxon>fabids</taxon>
        <taxon>Malpighiales</taxon>
        <taxon>Rhizophoraceae</taxon>
        <taxon>Rhizophora</taxon>
    </lineage>
</organism>
<reference evidence="2" key="1">
    <citation type="submission" date="2018-02" db="EMBL/GenBank/DDBJ databases">
        <title>Rhizophora mucronata_Transcriptome.</title>
        <authorList>
            <person name="Meera S.P."/>
            <person name="Sreeshan A."/>
            <person name="Augustine A."/>
        </authorList>
    </citation>
    <scope>NUCLEOTIDE SEQUENCE</scope>
    <source>
        <tissue evidence="2">Leaf</tissue>
    </source>
</reference>
<protein>
    <submittedName>
        <fullName evidence="2">Uncharacterized protein</fullName>
    </submittedName>
</protein>
<sequence length="32" mass="3479">MLKCPQLETKSAGSTQNQKLKTNTKCTKSHSG</sequence>
<feature type="compositionally biased region" description="Polar residues" evidence="1">
    <location>
        <begin position="8"/>
        <end position="26"/>
    </location>
</feature>
<evidence type="ECO:0000256" key="1">
    <source>
        <dbReference type="SAM" id="MobiDB-lite"/>
    </source>
</evidence>
<name>A0A2P2R3R0_RHIMU</name>
<dbReference type="EMBL" id="GGEC01093412">
    <property type="protein sequence ID" value="MBX73896.1"/>
    <property type="molecule type" value="Transcribed_RNA"/>
</dbReference>
<evidence type="ECO:0000313" key="2">
    <source>
        <dbReference type="EMBL" id="MBX73896.1"/>
    </source>
</evidence>
<accession>A0A2P2R3R0</accession>